<feature type="compositionally biased region" description="Polar residues" evidence="4">
    <location>
        <begin position="1139"/>
        <end position="1150"/>
    </location>
</feature>
<evidence type="ECO:0000259" key="5">
    <source>
        <dbReference type="SMART" id="SM00906"/>
    </source>
</evidence>
<dbReference type="GO" id="GO:0006351">
    <property type="term" value="P:DNA-templated transcription"/>
    <property type="evidence" value="ECO:0007669"/>
    <property type="project" value="InterPro"/>
</dbReference>
<sequence length="1282" mass="141880">MRHASIPIEGLQPWAQLNDVPLHGIQISSNIIADDGASKGGGLLSTTNHSSEDVLLSISQDLILSKESVLQCAKTDRHLRQLLEAMEDFIQTPRKAIVLFLLYQMTLSDPDVAAYTIGVKSPFTDYFCSLPKDIPLPTFLSAEERELLIGTSLSDALEQKLSSLEKEFEMLRDRTTSIDWCRKIWWDEETGSLTFDDWLLSDALYRSRALELPRGVGDAMVPVLDMANHAADDRYNARFEIGEDGRVLLLVRHGKQIRENEEVCITYGCGGASEMVFSYGFLEENVQSAREMFLSLRAPEDDPLRIAKMHFAKEAPGVRIFTDAQGRASWESAFVWWTCVNEEDGLDFEVLQTVDGNRELQALWQGQKLVPNNLKSTLMNDPRKDIFILRATVMIQERVEKQGEDLSISQAAFEECLSRASEHKAFVYATLQHLRQLELGFLMSSYEALDSECANVGFECKTSDKLSRRAFPRGYTESLEDRVRGLEAEVKELKDLLDEKDEKIDMLSRIHNFAPVRKQSASLSPPQSALLKAETVSAQEEVIHVEIPAPVHPSTTSAGTTTTSALIEAFDSKLQEQGRQSPSIVPSALLAPPSPQARFSSPINSSIAPPRVLSDQYINLFFQEWQPLLPVLHRQTFLRLYEQFLAEPDARALQGNKLAVAQLFLVFEISALSSSSKARPNTAAYELAWRKALSTTSSAPSLAILQCHVLAQLCYLLKADHPHLLRHRGYAVSICHQLGLHQGHKFHALPAFEAESRKRVFWCQYVLDKFASATTGMPMLLRDADITAEYPTDVDDENINEHGISPALPGELTKISGGLALFRLSRILAKTLEHLYPAGASYSISLKKLHSLSDELDQWHEELPDHLRLRFCNDKPATHLISDRSPLLSLAYFHTRSLIHRPILCHGSGSAASAATIVLAAAAKHIIQIIDLLDERCMNYTFPVSKQDVLMNAGFSILWQCVDLEDDSKLVRDNQKSLTLLLAKVAKENTSAATEFQKVAASFVIVGNPRALQPKHIPIDTPAARLMSSMPAPASNSKQSSTKKQLQAIASRFSSFSTKDTHSNEFLKRRTMAPQSAATPSYPSPFHRTNSTISLSSTQSAPAMNVSTPSPGSTVPTHRAIAPAASAVNLDYFPLEASYQPSTQNSSSTMLPPRKASAPTGNDGWEQVGHDFNGTPAALYTVAPDALNKTISNPETLDWTGDMWDLGFHNEKAHVPQSLLSFSEESLTSGDDFVFSAPGSHNGSTSTHDGLDVITGEEAFKGMVMPVSNIEDELDFSPRVRS</sequence>
<feature type="region of interest" description="Disordered" evidence="4">
    <location>
        <begin position="1094"/>
        <end position="1116"/>
    </location>
</feature>
<dbReference type="CDD" id="cd10527">
    <property type="entry name" value="SET_LSMT"/>
    <property type="match status" value="1"/>
</dbReference>
<keyword evidence="7" id="KW-1185">Reference proteome</keyword>
<dbReference type="Gene3D" id="3.90.1410.10">
    <property type="entry name" value="set domain protein methyltransferase, domain 1"/>
    <property type="match status" value="1"/>
</dbReference>
<evidence type="ECO:0000256" key="2">
    <source>
        <dbReference type="ARBA" id="ARBA00023242"/>
    </source>
</evidence>
<organism evidence="6 7">
    <name type="scientific">Knufia fluminis</name>
    <dbReference type="NCBI Taxonomy" id="191047"/>
    <lineage>
        <taxon>Eukaryota</taxon>
        <taxon>Fungi</taxon>
        <taxon>Dikarya</taxon>
        <taxon>Ascomycota</taxon>
        <taxon>Pezizomycotina</taxon>
        <taxon>Eurotiomycetes</taxon>
        <taxon>Chaetothyriomycetidae</taxon>
        <taxon>Chaetothyriales</taxon>
        <taxon>Trichomeriaceae</taxon>
        <taxon>Knufia</taxon>
    </lineage>
</organism>
<evidence type="ECO:0000256" key="1">
    <source>
        <dbReference type="ARBA" id="ARBA00023125"/>
    </source>
</evidence>
<dbReference type="InterPro" id="IPR050987">
    <property type="entry name" value="AtrR-like"/>
</dbReference>
<dbReference type="Pfam" id="PF04082">
    <property type="entry name" value="Fungal_trans"/>
    <property type="match status" value="1"/>
</dbReference>
<proteinExistence type="predicted"/>
<dbReference type="InterPro" id="IPR046341">
    <property type="entry name" value="SET_dom_sf"/>
</dbReference>
<dbReference type="GO" id="GO:0008270">
    <property type="term" value="F:zinc ion binding"/>
    <property type="evidence" value="ECO:0007669"/>
    <property type="project" value="InterPro"/>
</dbReference>
<keyword evidence="3" id="KW-0175">Coiled coil</keyword>
<gene>
    <name evidence="6" type="primary">CAT8</name>
    <name evidence="6" type="ORF">OHC33_000391</name>
</gene>
<dbReference type="EMBL" id="JAKLMC020000001">
    <property type="protein sequence ID" value="KAK5958548.1"/>
    <property type="molecule type" value="Genomic_DNA"/>
</dbReference>
<dbReference type="PANTHER" id="PTHR46910">
    <property type="entry name" value="TRANSCRIPTION FACTOR PDR1"/>
    <property type="match status" value="1"/>
</dbReference>
<dbReference type="SMART" id="SM00906">
    <property type="entry name" value="Fungal_trans"/>
    <property type="match status" value="1"/>
</dbReference>
<dbReference type="CDD" id="cd12148">
    <property type="entry name" value="fungal_TF_MHR"/>
    <property type="match status" value="1"/>
</dbReference>
<reference evidence="6 7" key="1">
    <citation type="submission" date="2022-12" db="EMBL/GenBank/DDBJ databases">
        <title>Genomic features and morphological characterization of a novel Knufia sp. strain isolated from spacecraft assembly facility.</title>
        <authorList>
            <person name="Teixeira M."/>
            <person name="Chander A.M."/>
            <person name="Stajich J.E."/>
            <person name="Venkateswaran K."/>
        </authorList>
    </citation>
    <scope>NUCLEOTIDE SEQUENCE [LARGE SCALE GENOMIC DNA]</scope>
    <source>
        <strain evidence="6 7">FJI-L2-BK-P2</strain>
    </source>
</reference>
<keyword evidence="1 6" id="KW-0238">DNA-binding</keyword>
<dbReference type="GO" id="GO:0000981">
    <property type="term" value="F:DNA-binding transcription factor activity, RNA polymerase II-specific"/>
    <property type="evidence" value="ECO:0007669"/>
    <property type="project" value="InterPro"/>
</dbReference>
<feature type="coiled-coil region" evidence="3">
    <location>
        <begin position="476"/>
        <end position="510"/>
    </location>
</feature>
<keyword evidence="2" id="KW-0539">Nucleus</keyword>
<evidence type="ECO:0000256" key="3">
    <source>
        <dbReference type="SAM" id="Coils"/>
    </source>
</evidence>
<dbReference type="GO" id="GO:0003677">
    <property type="term" value="F:DNA binding"/>
    <property type="evidence" value="ECO:0007669"/>
    <property type="project" value="UniProtKB-KW"/>
</dbReference>
<evidence type="ECO:0000313" key="7">
    <source>
        <dbReference type="Proteomes" id="UP001316803"/>
    </source>
</evidence>
<dbReference type="Gene3D" id="4.10.240.10">
    <property type="entry name" value="Zn(2)-C6 fungal-type DNA-binding domain"/>
    <property type="match status" value="1"/>
</dbReference>
<feature type="domain" description="Xylanolytic transcriptional activator regulatory" evidence="5">
    <location>
        <begin position="724"/>
        <end position="797"/>
    </location>
</feature>
<dbReference type="CDD" id="cd15485">
    <property type="entry name" value="ZIP_Cat8"/>
    <property type="match status" value="1"/>
</dbReference>
<protein>
    <submittedName>
        <fullName evidence="6">DNA-binding transcription factor cat8</fullName>
    </submittedName>
</protein>
<evidence type="ECO:0000313" key="6">
    <source>
        <dbReference type="EMBL" id="KAK5958548.1"/>
    </source>
</evidence>
<name>A0AAN8EMJ1_9EURO</name>
<comment type="caution">
    <text evidence="6">The sequence shown here is derived from an EMBL/GenBank/DDBJ whole genome shotgun (WGS) entry which is preliminary data.</text>
</comment>
<feature type="region of interest" description="Disordered" evidence="4">
    <location>
        <begin position="1139"/>
        <end position="1162"/>
    </location>
</feature>
<evidence type="ECO:0000256" key="4">
    <source>
        <dbReference type="SAM" id="MobiDB-lite"/>
    </source>
</evidence>
<dbReference type="InterPro" id="IPR036864">
    <property type="entry name" value="Zn2-C6_fun-type_DNA-bd_sf"/>
</dbReference>
<dbReference type="SUPFAM" id="SSF82199">
    <property type="entry name" value="SET domain"/>
    <property type="match status" value="1"/>
</dbReference>
<accession>A0AAN8EMJ1</accession>
<dbReference type="InterPro" id="IPR007219">
    <property type="entry name" value="XnlR_reg_dom"/>
</dbReference>
<dbReference type="PANTHER" id="PTHR46910:SF12">
    <property type="entry name" value="REGULATORY PROTEIN CAT8"/>
    <property type="match status" value="1"/>
</dbReference>
<dbReference type="Proteomes" id="UP001316803">
    <property type="component" value="Unassembled WGS sequence"/>
</dbReference>